<dbReference type="SUPFAM" id="SSF53474">
    <property type="entry name" value="alpha/beta-Hydrolases"/>
    <property type="match status" value="1"/>
</dbReference>
<sequence length="244" mass="26410">MVWTTVMEPRPFAARRLVCFPHAGGSPHFFRAWGKALQDFEVHAVCYPARGERIAEPPATDLRQLARDLARELRPLPDGRPTVFFGHSMGASVAYEVARIWQSRGARPEHLFASASRAPGTAQGSPEEAAGLSDAKVLDVLRGLGGTEAELLDNPLFLELVMPYVSADFRMVAGYAAPADAAPLDCPVTVLLGDADTRVNTAHAEAWRDTTRAAFELFTLPGGHFYLADEPPYALIERAAGGRG</sequence>
<dbReference type="OrthoDB" id="8480037at2"/>
<comment type="similarity">
    <text evidence="1">Belongs to the thioesterase family.</text>
</comment>
<reference evidence="4 5" key="1">
    <citation type="submission" date="2017-09" db="EMBL/GenBank/DDBJ databases">
        <authorList>
            <person name="Lee N."/>
            <person name="Cho B.-K."/>
        </authorList>
    </citation>
    <scope>NUCLEOTIDE SEQUENCE [LARGE SCALE GENOMIC DNA]</scope>
    <source>
        <strain evidence="4 5">ATCC 27465</strain>
    </source>
</reference>
<dbReference type="InterPro" id="IPR020802">
    <property type="entry name" value="TesA-like"/>
</dbReference>
<evidence type="ECO:0000313" key="4">
    <source>
        <dbReference type="EMBL" id="QEV60179.1"/>
    </source>
</evidence>
<evidence type="ECO:0000256" key="1">
    <source>
        <dbReference type="ARBA" id="ARBA00007169"/>
    </source>
</evidence>
<dbReference type="EMBL" id="CP023690">
    <property type="protein sequence ID" value="QEV60179.1"/>
    <property type="molecule type" value="Genomic_DNA"/>
</dbReference>
<dbReference type="Gene3D" id="3.40.50.1820">
    <property type="entry name" value="alpha/beta hydrolase"/>
    <property type="match status" value="1"/>
</dbReference>
<protein>
    <submittedName>
        <fullName evidence="4">Thioesterase</fullName>
    </submittedName>
</protein>
<accession>A0A5P2XA69</accession>
<dbReference type="RefSeq" id="WP_150511285.1">
    <property type="nucleotide sequence ID" value="NZ_CP023690.1"/>
</dbReference>
<feature type="domain" description="Thioesterase TesA-like" evidence="3">
    <location>
        <begin position="18"/>
        <end position="230"/>
    </location>
</feature>
<evidence type="ECO:0000256" key="2">
    <source>
        <dbReference type="ARBA" id="ARBA00022801"/>
    </source>
</evidence>
<dbReference type="GO" id="GO:0016787">
    <property type="term" value="F:hydrolase activity"/>
    <property type="evidence" value="ECO:0007669"/>
    <property type="project" value="UniProtKB-KW"/>
</dbReference>
<evidence type="ECO:0000259" key="3">
    <source>
        <dbReference type="SMART" id="SM00824"/>
    </source>
</evidence>
<dbReference type="Pfam" id="PF00975">
    <property type="entry name" value="Thioesterase"/>
    <property type="match status" value="1"/>
</dbReference>
<dbReference type="KEGG" id="sspb:CP982_16780"/>
<dbReference type="AlphaFoldDB" id="A0A5P2XA69"/>
<name>A0A5P2XA69_STRST</name>
<dbReference type="PANTHER" id="PTHR11487">
    <property type="entry name" value="THIOESTERASE"/>
    <property type="match status" value="1"/>
</dbReference>
<evidence type="ECO:0000313" key="5">
    <source>
        <dbReference type="Proteomes" id="UP000326505"/>
    </source>
</evidence>
<organism evidence="4 5">
    <name type="scientific">Streptomyces spectabilis</name>
    <dbReference type="NCBI Taxonomy" id="68270"/>
    <lineage>
        <taxon>Bacteria</taxon>
        <taxon>Bacillati</taxon>
        <taxon>Actinomycetota</taxon>
        <taxon>Actinomycetes</taxon>
        <taxon>Kitasatosporales</taxon>
        <taxon>Streptomycetaceae</taxon>
        <taxon>Streptomyces</taxon>
    </lineage>
</organism>
<gene>
    <name evidence="4" type="ORF">CP982_16780</name>
</gene>
<dbReference type="GO" id="GO:0008610">
    <property type="term" value="P:lipid biosynthetic process"/>
    <property type="evidence" value="ECO:0007669"/>
    <property type="project" value="TreeGrafter"/>
</dbReference>
<dbReference type="Proteomes" id="UP000326505">
    <property type="component" value="Chromosome"/>
</dbReference>
<dbReference type="InterPro" id="IPR001031">
    <property type="entry name" value="Thioesterase"/>
</dbReference>
<dbReference type="PANTHER" id="PTHR11487:SF0">
    <property type="entry name" value="S-ACYL FATTY ACID SYNTHASE THIOESTERASE, MEDIUM CHAIN"/>
    <property type="match status" value="1"/>
</dbReference>
<proteinExistence type="inferred from homology"/>
<dbReference type="SMART" id="SM00824">
    <property type="entry name" value="PKS_TE"/>
    <property type="match status" value="1"/>
</dbReference>
<keyword evidence="2" id="KW-0378">Hydrolase</keyword>
<dbReference type="InterPro" id="IPR029058">
    <property type="entry name" value="AB_hydrolase_fold"/>
</dbReference>
<dbReference type="InterPro" id="IPR012223">
    <property type="entry name" value="TEII"/>
</dbReference>